<evidence type="ECO:0000256" key="1">
    <source>
        <dbReference type="SAM" id="MobiDB-lite"/>
    </source>
</evidence>
<keyword evidence="3" id="KW-1185">Reference proteome</keyword>
<dbReference type="Proteomes" id="UP000266841">
    <property type="component" value="Unassembled WGS sequence"/>
</dbReference>
<feature type="non-terminal residue" evidence="2">
    <location>
        <position position="1"/>
    </location>
</feature>
<proteinExistence type="predicted"/>
<comment type="caution">
    <text evidence="2">The sequence shown here is derived from an EMBL/GenBank/DDBJ whole genome shotgun (WGS) entry which is preliminary data.</text>
</comment>
<organism evidence="2 3">
    <name type="scientific">Thalassiosira oceanica</name>
    <name type="common">Marine diatom</name>
    <dbReference type="NCBI Taxonomy" id="159749"/>
    <lineage>
        <taxon>Eukaryota</taxon>
        <taxon>Sar</taxon>
        <taxon>Stramenopiles</taxon>
        <taxon>Ochrophyta</taxon>
        <taxon>Bacillariophyta</taxon>
        <taxon>Coscinodiscophyceae</taxon>
        <taxon>Thalassiosirophycidae</taxon>
        <taxon>Thalassiosirales</taxon>
        <taxon>Thalassiosiraceae</taxon>
        <taxon>Thalassiosira</taxon>
    </lineage>
</organism>
<reference evidence="2 3" key="1">
    <citation type="journal article" date="2012" name="Genome Biol.">
        <title>Genome and low-iron response of an oceanic diatom adapted to chronic iron limitation.</title>
        <authorList>
            <person name="Lommer M."/>
            <person name="Specht M."/>
            <person name="Roy A.S."/>
            <person name="Kraemer L."/>
            <person name="Andreson R."/>
            <person name="Gutowska M.A."/>
            <person name="Wolf J."/>
            <person name="Bergner S.V."/>
            <person name="Schilhabel M.B."/>
            <person name="Klostermeier U.C."/>
            <person name="Beiko R.G."/>
            <person name="Rosenstiel P."/>
            <person name="Hippler M."/>
            <person name="Laroche J."/>
        </authorList>
    </citation>
    <scope>NUCLEOTIDE SEQUENCE [LARGE SCALE GENOMIC DNA]</scope>
    <source>
        <strain evidence="2 3">CCMP1005</strain>
    </source>
</reference>
<sequence>TSNCVEVLSMTEAEGDSTVPSKTSVAASVSASDHDGHEAKDQVTAANQEKDVEAQKSPMGGERKAPSGENEALSTESTNTAKEDDESSRDDKEQSGGDKEKGREEVEIQPGSGDDSVILPVKQKKVETSVPPNSVEESISSKETPGEQTNSSRSESTSGDEPILDKTSGNKTKST</sequence>
<dbReference type="EMBL" id="AGNL01014483">
    <property type="protein sequence ID" value="EJK66694.1"/>
    <property type="molecule type" value="Genomic_DNA"/>
</dbReference>
<dbReference type="AlphaFoldDB" id="K0SP16"/>
<protein>
    <submittedName>
        <fullName evidence="2">Uncharacterized protein</fullName>
    </submittedName>
</protein>
<evidence type="ECO:0000313" key="3">
    <source>
        <dbReference type="Proteomes" id="UP000266841"/>
    </source>
</evidence>
<evidence type="ECO:0000313" key="2">
    <source>
        <dbReference type="EMBL" id="EJK66694.1"/>
    </source>
</evidence>
<feature type="compositionally biased region" description="Polar residues" evidence="1">
    <location>
        <begin position="130"/>
        <end position="159"/>
    </location>
</feature>
<feature type="compositionally biased region" description="Basic and acidic residues" evidence="1">
    <location>
        <begin position="89"/>
        <end position="106"/>
    </location>
</feature>
<accession>K0SP16</accession>
<gene>
    <name evidence="2" type="ORF">THAOC_12360</name>
</gene>
<feature type="region of interest" description="Disordered" evidence="1">
    <location>
        <begin position="1"/>
        <end position="175"/>
    </location>
</feature>
<feature type="compositionally biased region" description="Basic and acidic residues" evidence="1">
    <location>
        <begin position="32"/>
        <end position="41"/>
    </location>
</feature>
<name>K0SP16_THAOC</name>
<feature type="compositionally biased region" description="Low complexity" evidence="1">
    <location>
        <begin position="17"/>
        <end position="31"/>
    </location>
</feature>